<comment type="caution">
    <text evidence="2">The sequence shown here is derived from an EMBL/GenBank/DDBJ whole genome shotgun (WGS) entry which is preliminary data.</text>
</comment>
<feature type="signal peptide" evidence="1">
    <location>
        <begin position="1"/>
        <end position="21"/>
    </location>
</feature>
<dbReference type="NCBIfam" id="TIGR04131">
    <property type="entry name" value="Bac_Flav_CTERM"/>
    <property type="match status" value="1"/>
</dbReference>
<dbReference type="EMBL" id="JAODOP010000004">
    <property type="protein sequence ID" value="MEF3833072.1"/>
    <property type="molecule type" value="Genomic_DNA"/>
</dbReference>
<evidence type="ECO:0000313" key="3">
    <source>
        <dbReference type="Proteomes" id="UP001337305"/>
    </source>
</evidence>
<dbReference type="Pfam" id="PF13585">
    <property type="entry name" value="CHU_C"/>
    <property type="match status" value="1"/>
</dbReference>
<feature type="chain" id="PRO_5045530613" evidence="1">
    <location>
        <begin position="22"/>
        <end position="415"/>
    </location>
</feature>
<evidence type="ECO:0000313" key="2">
    <source>
        <dbReference type="EMBL" id="MEF3833072.1"/>
    </source>
</evidence>
<name>A0ABU7XQQ6_9FLAO</name>
<evidence type="ECO:0000256" key="1">
    <source>
        <dbReference type="SAM" id="SignalP"/>
    </source>
</evidence>
<dbReference type="RefSeq" id="WP_303305422.1">
    <property type="nucleotide sequence ID" value="NZ_JAODOP010000004.1"/>
</dbReference>
<proteinExistence type="predicted"/>
<keyword evidence="3" id="KW-1185">Reference proteome</keyword>
<dbReference type="Proteomes" id="UP001337305">
    <property type="component" value="Unassembled WGS sequence"/>
</dbReference>
<protein>
    <submittedName>
        <fullName evidence="2">Gliding motility-associated C-terminal domain-containing protein</fullName>
    </submittedName>
</protein>
<sequence>MKTHKNVALGLFLFVSLITMAQTSNLGELSILPNTQMGVVDDFNNTTTASVMNNGELFVYSNFNNDGLFSYFDSNNNGLTRFEGTSIQQITGNALSEFYNVLFNNTSSAFSFELSGDISVVNTAEFFQGIVKNDDFGGNITFEQLADHINTSNTSYVDGSVYKNGDTAFEFPIGDNGFYRSSAISTPDNSNDIFASKYFLENSDTLHPHALATGVIEFIDNTEYWTITRDQGVANVIVTLSWDTNTTPLEISNAPATAIRIVRWDAIQGFWVDEASIVDIDNQTVTTVAEVSGYGVFTLATVKEDIILLDDVIVYNGLSPNGDGNNDFFLIDGIAKYPDNTVQIFNRWGVKVFETTSYNETNNVFKGISDGRITINEKEQLPVGTYFYIVEYNPGGNQSQAVKKAGYLYINTDKN</sequence>
<organism evidence="2 3">
    <name type="scientific">Flavivirga spongiicola</name>
    <dbReference type="NCBI Taxonomy" id="421621"/>
    <lineage>
        <taxon>Bacteria</taxon>
        <taxon>Pseudomonadati</taxon>
        <taxon>Bacteroidota</taxon>
        <taxon>Flavobacteriia</taxon>
        <taxon>Flavobacteriales</taxon>
        <taxon>Flavobacteriaceae</taxon>
        <taxon>Flavivirga</taxon>
    </lineage>
</organism>
<reference evidence="2 3" key="1">
    <citation type="submission" date="2022-09" db="EMBL/GenBank/DDBJ databases">
        <title>Genome sequencing of Flavivirga sp. MEBiC05379.</title>
        <authorList>
            <person name="Oh H.-M."/>
            <person name="Kwon K.K."/>
            <person name="Park M.J."/>
            <person name="Yang S.-H."/>
        </authorList>
    </citation>
    <scope>NUCLEOTIDE SEQUENCE [LARGE SCALE GENOMIC DNA]</scope>
    <source>
        <strain evidence="2 3">MEBiC05379</strain>
    </source>
</reference>
<keyword evidence="1" id="KW-0732">Signal</keyword>
<gene>
    <name evidence="2" type="ORF">N1F79_08010</name>
</gene>
<dbReference type="InterPro" id="IPR026341">
    <property type="entry name" value="T9SS_type_B"/>
</dbReference>
<accession>A0ABU7XQQ6</accession>